<keyword evidence="12" id="KW-1185">Reference proteome</keyword>
<evidence type="ECO:0000256" key="8">
    <source>
        <dbReference type="ARBA" id="ARBA00048212"/>
    </source>
</evidence>
<dbReference type="CDD" id="cd00449">
    <property type="entry name" value="PLPDE_IV"/>
    <property type="match status" value="1"/>
</dbReference>
<keyword evidence="11" id="KW-0032">Aminotransferase</keyword>
<evidence type="ECO:0000256" key="4">
    <source>
        <dbReference type="ARBA" id="ARBA00005072"/>
    </source>
</evidence>
<proteinExistence type="inferred from homology"/>
<comment type="catalytic activity">
    <reaction evidence="9">
        <text>L-isoleucine + 2-oxoglutarate = (S)-3-methyl-2-oxopentanoate + L-glutamate</text>
        <dbReference type="Rhea" id="RHEA:24801"/>
        <dbReference type="ChEBI" id="CHEBI:16810"/>
        <dbReference type="ChEBI" id="CHEBI:29985"/>
        <dbReference type="ChEBI" id="CHEBI:35146"/>
        <dbReference type="ChEBI" id="CHEBI:58045"/>
        <dbReference type="EC" id="2.6.1.42"/>
    </reaction>
</comment>
<dbReference type="SUPFAM" id="SSF56752">
    <property type="entry name" value="D-aminoacid aminotransferase-like PLP-dependent enzymes"/>
    <property type="match status" value="1"/>
</dbReference>
<dbReference type="InterPro" id="IPR043131">
    <property type="entry name" value="BCAT-like_N"/>
</dbReference>
<keyword evidence="11" id="KW-0808">Transferase</keyword>
<dbReference type="InterPro" id="IPR043132">
    <property type="entry name" value="BCAT-like_C"/>
</dbReference>
<name>A0A6I4I7W6_9SPHI</name>
<organism evidence="11 12">
    <name type="scientific">Mucilaginibacter aquatilis</name>
    <dbReference type="NCBI Taxonomy" id="1517760"/>
    <lineage>
        <taxon>Bacteria</taxon>
        <taxon>Pseudomonadati</taxon>
        <taxon>Bacteroidota</taxon>
        <taxon>Sphingobacteriia</taxon>
        <taxon>Sphingobacteriales</taxon>
        <taxon>Sphingobacteriaceae</taxon>
        <taxon>Mucilaginibacter</taxon>
    </lineage>
</organism>
<comment type="catalytic activity">
    <reaction evidence="8">
        <text>L-valine + 2-oxoglutarate = 3-methyl-2-oxobutanoate + L-glutamate</text>
        <dbReference type="Rhea" id="RHEA:24813"/>
        <dbReference type="ChEBI" id="CHEBI:11851"/>
        <dbReference type="ChEBI" id="CHEBI:16810"/>
        <dbReference type="ChEBI" id="CHEBI:29985"/>
        <dbReference type="ChEBI" id="CHEBI:57762"/>
        <dbReference type="EC" id="2.6.1.42"/>
    </reaction>
</comment>
<evidence type="ECO:0000256" key="6">
    <source>
        <dbReference type="ARBA" id="ARBA00013053"/>
    </source>
</evidence>
<evidence type="ECO:0000256" key="7">
    <source>
        <dbReference type="ARBA" id="ARBA00022898"/>
    </source>
</evidence>
<reference evidence="11 12" key="1">
    <citation type="submission" date="2019-12" db="EMBL/GenBank/DDBJ databases">
        <title>Mucilaginibacter sp. HME9299 genome sequencing and assembly.</title>
        <authorList>
            <person name="Kang H."/>
            <person name="Kim H."/>
            <person name="Joh K."/>
        </authorList>
    </citation>
    <scope>NUCLEOTIDE SEQUENCE [LARGE SCALE GENOMIC DNA]</scope>
    <source>
        <strain evidence="11 12">HME9299</strain>
    </source>
</reference>
<sequence>MLYTVINDQFIPAHEAQLHVSDLAVNRGYAIFDFFKTQNGKPVFIEDHLDRFYQSARFMHLDINHTRDELKALLRELMDKNNLPYSGIRITLTGGYADDGYTLAKSNMIITQQAIKVKPLNIEGIKLATYSHQRQFAQAKTIDYQMAIWLQPYMREQGADDLLYHHNNIVRECPRANFFIVTQNNEILTTATDVLKGIIRKQVLSLANTGFTIKEQDISLDDVLNCKEAFITSTTKNILSVTQINGRLIGNGNAGKITTALSKQLAVVIAHNTGW</sequence>
<comment type="cofactor">
    <cofactor evidence="1">
        <name>pyridoxal 5'-phosphate</name>
        <dbReference type="ChEBI" id="CHEBI:597326"/>
    </cofactor>
</comment>
<evidence type="ECO:0000313" key="12">
    <source>
        <dbReference type="Proteomes" id="UP000434850"/>
    </source>
</evidence>
<comment type="pathway">
    <text evidence="2">Amino-acid biosynthesis; L-isoleucine biosynthesis; L-isoleucine from 2-oxobutanoate: step 4/4.</text>
</comment>
<dbReference type="Proteomes" id="UP000434850">
    <property type="component" value="Unassembled WGS sequence"/>
</dbReference>
<dbReference type="PANTHER" id="PTHR42743:SF11">
    <property type="entry name" value="AMINODEOXYCHORISMATE LYASE"/>
    <property type="match status" value="1"/>
</dbReference>
<dbReference type="AlphaFoldDB" id="A0A6I4I7W6"/>
<dbReference type="RefSeq" id="WP_157539361.1">
    <property type="nucleotide sequence ID" value="NZ_WQLA01000001.1"/>
</dbReference>
<dbReference type="EMBL" id="WQLA01000001">
    <property type="protein sequence ID" value="MVN89559.1"/>
    <property type="molecule type" value="Genomic_DNA"/>
</dbReference>
<comment type="pathway">
    <text evidence="4">Amino-acid biosynthesis; L-leucine biosynthesis; L-leucine from 3-methyl-2-oxobutanoate: step 4/4.</text>
</comment>
<evidence type="ECO:0000256" key="10">
    <source>
        <dbReference type="ARBA" id="ARBA00049229"/>
    </source>
</evidence>
<evidence type="ECO:0000256" key="1">
    <source>
        <dbReference type="ARBA" id="ARBA00001933"/>
    </source>
</evidence>
<dbReference type="PANTHER" id="PTHR42743">
    <property type="entry name" value="AMINO-ACID AMINOTRANSFERASE"/>
    <property type="match status" value="1"/>
</dbReference>
<evidence type="ECO:0000256" key="2">
    <source>
        <dbReference type="ARBA" id="ARBA00004824"/>
    </source>
</evidence>
<protein>
    <recommendedName>
        <fullName evidence="6">branched-chain-amino-acid transaminase</fullName>
        <ecNumber evidence="6">2.6.1.42</ecNumber>
    </recommendedName>
</protein>
<evidence type="ECO:0000256" key="3">
    <source>
        <dbReference type="ARBA" id="ARBA00004931"/>
    </source>
</evidence>
<comment type="catalytic activity">
    <reaction evidence="10">
        <text>L-leucine + 2-oxoglutarate = 4-methyl-2-oxopentanoate + L-glutamate</text>
        <dbReference type="Rhea" id="RHEA:18321"/>
        <dbReference type="ChEBI" id="CHEBI:16810"/>
        <dbReference type="ChEBI" id="CHEBI:17865"/>
        <dbReference type="ChEBI" id="CHEBI:29985"/>
        <dbReference type="ChEBI" id="CHEBI:57427"/>
        <dbReference type="EC" id="2.6.1.42"/>
    </reaction>
</comment>
<dbReference type="Gene3D" id="3.30.470.10">
    <property type="match status" value="1"/>
</dbReference>
<comment type="pathway">
    <text evidence="3">Amino-acid biosynthesis; L-valine biosynthesis; L-valine from pyruvate: step 4/4.</text>
</comment>
<accession>A0A6I4I7W6</accession>
<gene>
    <name evidence="11" type="ORF">GO816_00300</name>
</gene>
<evidence type="ECO:0000256" key="5">
    <source>
        <dbReference type="ARBA" id="ARBA00009320"/>
    </source>
</evidence>
<dbReference type="Gene3D" id="3.20.10.10">
    <property type="entry name" value="D-amino Acid Aminotransferase, subunit A, domain 2"/>
    <property type="match status" value="1"/>
</dbReference>
<dbReference type="GO" id="GO:0004084">
    <property type="term" value="F:branched-chain-amino-acid transaminase activity"/>
    <property type="evidence" value="ECO:0007669"/>
    <property type="project" value="UniProtKB-EC"/>
</dbReference>
<comment type="similarity">
    <text evidence="5">Belongs to the class-IV pyridoxal-phosphate-dependent aminotransferase family.</text>
</comment>
<dbReference type="OrthoDB" id="9805628at2"/>
<evidence type="ECO:0000313" key="11">
    <source>
        <dbReference type="EMBL" id="MVN89559.1"/>
    </source>
</evidence>
<dbReference type="Pfam" id="PF01063">
    <property type="entry name" value="Aminotran_4"/>
    <property type="match status" value="1"/>
</dbReference>
<dbReference type="InterPro" id="IPR050571">
    <property type="entry name" value="Class-IV_PLP-Dep_Aminotrnsfr"/>
</dbReference>
<dbReference type="GO" id="GO:0008652">
    <property type="term" value="P:amino acid biosynthetic process"/>
    <property type="evidence" value="ECO:0007669"/>
    <property type="project" value="UniProtKB-ARBA"/>
</dbReference>
<dbReference type="InterPro" id="IPR036038">
    <property type="entry name" value="Aminotransferase-like"/>
</dbReference>
<comment type="caution">
    <text evidence="11">The sequence shown here is derived from an EMBL/GenBank/DDBJ whole genome shotgun (WGS) entry which is preliminary data.</text>
</comment>
<dbReference type="FunFam" id="3.20.10.10:FF:000002">
    <property type="entry name" value="D-alanine aminotransferase"/>
    <property type="match status" value="1"/>
</dbReference>
<dbReference type="InterPro" id="IPR001544">
    <property type="entry name" value="Aminotrans_IV"/>
</dbReference>
<evidence type="ECO:0000256" key="9">
    <source>
        <dbReference type="ARBA" id="ARBA00048798"/>
    </source>
</evidence>
<dbReference type="GO" id="GO:0046394">
    <property type="term" value="P:carboxylic acid biosynthetic process"/>
    <property type="evidence" value="ECO:0007669"/>
    <property type="project" value="UniProtKB-ARBA"/>
</dbReference>
<keyword evidence="7" id="KW-0663">Pyridoxal phosphate</keyword>
<dbReference type="EC" id="2.6.1.42" evidence="6"/>